<proteinExistence type="predicted"/>
<feature type="domain" description="CxC2-like cysteine cluster KDZ transposase-associated" evidence="2">
    <location>
        <begin position="59"/>
        <end position="100"/>
    </location>
</feature>
<dbReference type="Pfam" id="PF18758">
    <property type="entry name" value="KDZ"/>
    <property type="match status" value="1"/>
</dbReference>
<feature type="compositionally biased region" description="Acidic residues" evidence="1">
    <location>
        <begin position="721"/>
        <end position="733"/>
    </location>
</feature>
<gene>
    <name evidence="3" type="ORF">HYPSUDRAFT_202044</name>
</gene>
<feature type="domain" description="CxC2-like cysteine cluster KDZ transposase-associated" evidence="2">
    <location>
        <begin position="101"/>
        <end position="144"/>
    </location>
</feature>
<dbReference type="STRING" id="945553.A0A0D2L6W5"/>
<name>A0A0D2L6W5_HYPSF</name>
<sequence>MKAGGTLQGMIDAQIASREALESPGEALESPGCLIRRHKLNPFHTVERWDGSYFTKTTLKEVGLVIHLNHSGMRCPMPAACDERLRVVHTTGVHEVSLSYSTQQKVRTCVTFALLKLLHLFSLMGKVSVYDMYRSIERLTNNTGLHMPRSRYRPTMRCLTQWRHLKALKRAGRGHDAEGADGTADGDLAILCPSCPRPGINLPEGWQDVPQEKQLKNNLVSNASTDPGLWNGAAYMTPRSSYENYVLSQADSEDISTCVGFQALAKATTQSTRGLRYTGVAAAVCGRSEMVLPNSVGNLQKGESLVDTWEQMCVAWDLDGFPKSAPNPFHTADTSISEDEVQEQLGRDEAAVQKASRNVALHSTSATSFLVLGLELEESQRRLKIFAAEQSHIPKSLQTTALRDQRKILTDKVKNWQTVQAVYMPGLLQIQTNCGANPIALWSSNPNPEDVELWLPSNLPADQRRAVCVEGLPYMELQLRTAQCSSSLQGLRQTLRIKTRLVYFKNKNVRGQREGTRSRAIIDRIHKRAIHFVQKYRAARRAKYNLEGPGDWEDVYCELRNEDVRGYASGKAKKNPNRRGIWEDGHAPPSPEPAGVFDNQESEESDLDLNDGTEAGPPPRKKRKKGTGETRKELSWIWRTVPLFVDGNDNDDILRAEWSRSRARVHRATEEVALLREEMRRVLEFIKWSAMQWDFRATISPDDASLELKEGISALDINEHDSDDPASDDDGAEDITISE</sequence>
<dbReference type="InterPro" id="IPR041457">
    <property type="entry name" value="CxC2_KDZ-assoc"/>
</dbReference>
<feature type="region of interest" description="Disordered" evidence="1">
    <location>
        <begin position="568"/>
        <end position="629"/>
    </location>
</feature>
<evidence type="ECO:0000256" key="1">
    <source>
        <dbReference type="SAM" id="MobiDB-lite"/>
    </source>
</evidence>
<organism evidence="3 4">
    <name type="scientific">Hypholoma sublateritium (strain FD-334 SS-4)</name>
    <dbReference type="NCBI Taxonomy" id="945553"/>
    <lineage>
        <taxon>Eukaryota</taxon>
        <taxon>Fungi</taxon>
        <taxon>Dikarya</taxon>
        <taxon>Basidiomycota</taxon>
        <taxon>Agaricomycotina</taxon>
        <taxon>Agaricomycetes</taxon>
        <taxon>Agaricomycetidae</taxon>
        <taxon>Agaricales</taxon>
        <taxon>Agaricineae</taxon>
        <taxon>Strophariaceae</taxon>
        <taxon>Hypholoma</taxon>
    </lineage>
</organism>
<evidence type="ECO:0000313" key="4">
    <source>
        <dbReference type="Proteomes" id="UP000054270"/>
    </source>
</evidence>
<protein>
    <recommendedName>
        <fullName evidence="2">CxC2-like cysteine cluster KDZ transposase-associated domain-containing protein</fullName>
    </recommendedName>
</protein>
<dbReference type="OMA" id="ERIWAGH"/>
<dbReference type="Proteomes" id="UP000054270">
    <property type="component" value="Unassembled WGS sequence"/>
</dbReference>
<feature type="region of interest" description="Disordered" evidence="1">
    <location>
        <begin position="715"/>
        <end position="739"/>
    </location>
</feature>
<dbReference type="Pfam" id="PF18803">
    <property type="entry name" value="CxC2"/>
    <property type="match status" value="2"/>
</dbReference>
<keyword evidence="4" id="KW-1185">Reference proteome</keyword>
<evidence type="ECO:0000259" key="2">
    <source>
        <dbReference type="Pfam" id="PF18803"/>
    </source>
</evidence>
<dbReference type="InterPro" id="IPR040521">
    <property type="entry name" value="KDZ"/>
</dbReference>
<dbReference type="AlphaFoldDB" id="A0A0D2L6W5"/>
<reference evidence="4" key="1">
    <citation type="submission" date="2014-04" db="EMBL/GenBank/DDBJ databases">
        <title>Evolutionary Origins and Diversification of the Mycorrhizal Mutualists.</title>
        <authorList>
            <consortium name="DOE Joint Genome Institute"/>
            <consortium name="Mycorrhizal Genomics Consortium"/>
            <person name="Kohler A."/>
            <person name="Kuo A."/>
            <person name="Nagy L.G."/>
            <person name="Floudas D."/>
            <person name="Copeland A."/>
            <person name="Barry K.W."/>
            <person name="Cichocki N."/>
            <person name="Veneault-Fourrey C."/>
            <person name="LaButti K."/>
            <person name="Lindquist E.A."/>
            <person name="Lipzen A."/>
            <person name="Lundell T."/>
            <person name="Morin E."/>
            <person name="Murat C."/>
            <person name="Riley R."/>
            <person name="Ohm R."/>
            <person name="Sun H."/>
            <person name="Tunlid A."/>
            <person name="Henrissat B."/>
            <person name="Grigoriev I.V."/>
            <person name="Hibbett D.S."/>
            <person name="Martin F."/>
        </authorList>
    </citation>
    <scope>NUCLEOTIDE SEQUENCE [LARGE SCALE GENOMIC DNA]</scope>
    <source>
        <strain evidence="4">FD-334 SS-4</strain>
    </source>
</reference>
<accession>A0A0D2L6W5</accession>
<dbReference type="OrthoDB" id="2983149at2759"/>
<evidence type="ECO:0000313" key="3">
    <source>
        <dbReference type="EMBL" id="KJA22732.1"/>
    </source>
</evidence>
<feature type="compositionally biased region" description="Acidic residues" evidence="1">
    <location>
        <begin position="600"/>
        <end position="611"/>
    </location>
</feature>
<dbReference type="EMBL" id="KN817548">
    <property type="protein sequence ID" value="KJA22732.1"/>
    <property type="molecule type" value="Genomic_DNA"/>
</dbReference>